<keyword evidence="6" id="KW-1185">Reference proteome</keyword>
<feature type="signal peptide" evidence="3">
    <location>
        <begin position="1"/>
        <end position="18"/>
    </location>
</feature>
<feature type="domain" description="Imelysin-like" evidence="4">
    <location>
        <begin position="28"/>
        <end position="300"/>
    </location>
</feature>
<evidence type="ECO:0000313" key="5">
    <source>
        <dbReference type="EMBL" id="SEM90660.1"/>
    </source>
</evidence>
<dbReference type="AlphaFoldDB" id="A0A1H8C6K2"/>
<dbReference type="GO" id="GO:0030313">
    <property type="term" value="C:cell envelope"/>
    <property type="evidence" value="ECO:0007669"/>
    <property type="project" value="UniProtKB-SubCell"/>
</dbReference>
<dbReference type="InterPro" id="IPR018976">
    <property type="entry name" value="Imelysin-like"/>
</dbReference>
<feature type="chain" id="PRO_5011720580" description="Imelysin-like domain-containing protein" evidence="3">
    <location>
        <begin position="19"/>
        <end position="325"/>
    </location>
</feature>
<dbReference type="CDD" id="cd14659">
    <property type="entry name" value="Imelysin-like_IPPA"/>
    <property type="match status" value="1"/>
</dbReference>
<dbReference type="EMBL" id="FOCI01000006">
    <property type="protein sequence ID" value="SEM90660.1"/>
    <property type="molecule type" value="Genomic_DNA"/>
</dbReference>
<gene>
    <name evidence="5" type="ORF">SAMN04488003_10680</name>
</gene>
<dbReference type="OrthoDB" id="5729110at2"/>
<dbReference type="Pfam" id="PF09375">
    <property type="entry name" value="Peptidase_M75"/>
    <property type="match status" value="1"/>
</dbReference>
<evidence type="ECO:0000259" key="4">
    <source>
        <dbReference type="Pfam" id="PF09375"/>
    </source>
</evidence>
<comment type="subcellular location">
    <subcellularLocation>
        <location evidence="1">Cell envelope</location>
    </subcellularLocation>
</comment>
<organism evidence="5 6">
    <name type="scientific">Loktanella fryxellensis</name>
    <dbReference type="NCBI Taxonomy" id="245187"/>
    <lineage>
        <taxon>Bacteria</taxon>
        <taxon>Pseudomonadati</taxon>
        <taxon>Pseudomonadota</taxon>
        <taxon>Alphaproteobacteria</taxon>
        <taxon>Rhodobacterales</taxon>
        <taxon>Roseobacteraceae</taxon>
        <taxon>Loktanella</taxon>
    </lineage>
</organism>
<dbReference type="Gene3D" id="1.20.1420.20">
    <property type="entry name" value="M75 peptidase, HXXE motif"/>
    <property type="match status" value="1"/>
</dbReference>
<dbReference type="InterPro" id="IPR038352">
    <property type="entry name" value="Imelysin_sf"/>
</dbReference>
<dbReference type="InterPro" id="IPR034984">
    <property type="entry name" value="Imelysin-like_IPPA"/>
</dbReference>
<evidence type="ECO:0000256" key="2">
    <source>
        <dbReference type="ARBA" id="ARBA00022729"/>
    </source>
</evidence>
<evidence type="ECO:0000256" key="3">
    <source>
        <dbReference type="SAM" id="SignalP"/>
    </source>
</evidence>
<evidence type="ECO:0000313" key="6">
    <source>
        <dbReference type="Proteomes" id="UP000199585"/>
    </source>
</evidence>
<sequence>MIRTVLALSVLSAAPVQADVSRAVTDHILPGFAQFATHAEALSATAAADCTPAAVQPAYQAAFDAWLGVANLHIGPSETGALSIAYWPDDRAFTPRALTALIADPASRDPATFAEVSIAARGLFALDMLLYDPAFAGYAAGDATCTLVQVVSADLAAQATALDAAWRDAFAAVLTSAGAPGNATYMTGDEALRALYTQLLTGLTFDADMRLARPLGTFDQPRPRMAEAWRSGRPLRNVVLSVKAAQGLAHALTDTDLPLTDAAVARVEVAASRIDDPAFQTVTDPQARLLVDVLHQRVAAVEVAIDTEIGGALGIAAGFNALDGD</sequence>
<dbReference type="Proteomes" id="UP000199585">
    <property type="component" value="Unassembled WGS sequence"/>
</dbReference>
<protein>
    <recommendedName>
        <fullName evidence="4">Imelysin-like domain-containing protein</fullName>
    </recommendedName>
</protein>
<dbReference type="STRING" id="245187.SAMN04488003_10680"/>
<accession>A0A1H8C6K2</accession>
<keyword evidence="2 3" id="KW-0732">Signal</keyword>
<reference evidence="5 6" key="1">
    <citation type="submission" date="2016-10" db="EMBL/GenBank/DDBJ databases">
        <authorList>
            <person name="de Groot N.N."/>
        </authorList>
    </citation>
    <scope>NUCLEOTIDE SEQUENCE [LARGE SCALE GENOMIC DNA]</scope>
    <source>
        <strain evidence="5 6">DSM 16213</strain>
    </source>
</reference>
<evidence type="ECO:0000256" key="1">
    <source>
        <dbReference type="ARBA" id="ARBA00004196"/>
    </source>
</evidence>
<proteinExistence type="predicted"/>
<dbReference type="RefSeq" id="WP_089900458.1">
    <property type="nucleotide sequence ID" value="NZ_FOCI01000006.1"/>
</dbReference>
<name>A0A1H8C6K2_9RHOB</name>